<dbReference type="GO" id="GO:0003746">
    <property type="term" value="F:translation elongation factor activity"/>
    <property type="evidence" value="ECO:0007669"/>
    <property type="project" value="UniProtKB-KW"/>
</dbReference>
<comment type="similarity">
    <text evidence="1">Belongs to the EF-1-beta/EF-1-delta family.</text>
</comment>
<dbReference type="InterPro" id="IPR014717">
    <property type="entry name" value="Transl_elong_EF1B/ribsomal_bS6"/>
</dbReference>
<evidence type="ECO:0000256" key="2">
    <source>
        <dbReference type="ARBA" id="ARBA00022768"/>
    </source>
</evidence>
<evidence type="ECO:0000313" key="5">
    <source>
        <dbReference type="EMBL" id="EZG78203.1"/>
    </source>
</evidence>
<dbReference type="InterPro" id="IPR049720">
    <property type="entry name" value="EF1B_bsu/dsu"/>
</dbReference>
<dbReference type="PANTHER" id="PTHR11595">
    <property type="entry name" value="EF-HAND AND COILED-COIL DOMAIN-CONTAINING FAMILY MEMBER"/>
    <property type="match status" value="1"/>
</dbReference>
<evidence type="ECO:0000313" key="6">
    <source>
        <dbReference type="Proteomes" id="UP000019763"/>
    </source>
</evidence>
<keyword evidence="6" id="KW-1185">Reference proteome</keyword>
<dbReference type="SUPFAM" id="SSF54984">
    <property type="entry name" value="eEF-1beta-like"/>
    <property type="match status" value="1"/>
</dbReference>
<dbReference type="GO" id="GO:0005085">
    <property type="term" value="F:guanyl-nucleotide exchange factor activity"/>
    <property type="evidence" value="ECO:0007669"/>
    <property type="project" value="TreeGrafter"/>
</dbReference>
<dbReference type="Gene3D" id="3.30.70.60">
    <property type="match status" value="1"/>
</dbReference>
<evidence type="ECO:0000256" key="1">
    <source>
        <dbReference type="ARBA" id="ARBA00007411"/>
    </source>
</evidence>
<dbReference type="Proteomes" id="UP000019763">
    <property type="component" value="Unassembled WGS sequence"/>
</dbReference>
<dbReference type="GO" id="GO:0005853">
    <property type="term" value="C:eukaryotic translation elongation factor 1 complex"/>
    <property type="evidence" value="ECO:0007669"/>
    <property type="project" value="InterPro"/>
</dbReference>
<comment type="caution">
    <text evidence="5">The sequence shown here is derived from an EMBL/GenBank/DDBJ whole genome shotgun (WGS) entry which is preliminary data.</text>
</comment>
<sequence length="169" mass="18481">MVISLEPTAAAVDDDLDLFGSDDDSAVDLKAQMAAKQKKAVPPPKKEKKPVIAKSSVTMEAMPYDAEKDISQMYETHIKKIEIDGLVWGPTGKVAAGPFGLTTLIFGCAIEDEKVQLEAIEEAVEVLGMTPEDAAKYCEMRRTGELEDYEEEWPGKLIGTVKVTSFNKI</sequence>
<dbReference type="eggNOG" id="KOG1668">
    <property type="taxonomic scope" value="Eukaryota"/>
</dbReference>
<protein>
    <submittedName>
        <fullName evidence="5">Elongation factor</fullName>
    </submittedName>
</protein>
<dbReference type="GeneID" id="22911545"/>
<dbReference type="RefSeq" id="XP_011129423.1">
    <property type="nucleotide sequence ID" value="XM_011131121.1"/>
</dbReference>
<dbReference type="PANTHER" id="PTHR11595:SF21">
    <property type="entry name" value="ELONGATION FACTOR 1-BETA"/>
    <property type="match status" value="1"/>
</dbReference>
<dbReference type="Pfam" id="PF00736">
    <property type="entry name" value="EF1_GNE"/>
    <property type="match status" value="1"/>
</dbReference>
<dbReference type="OMA" id="IKPYGEE"/>
<dbReference type="GO" id="GO:0005829">
    <property type="term" value="C:cytosol"/>
    <property type="evidence" value="ECO:0007669"/>
    <property type="project" value="TreeGrafter"/>
</dbReference>
<keyword evidence="2 5" id="KW-0251">Elongation factor</keyword>
<dbReference type="InterPro" id="IPR036219">
    <property type="entry name" value="eEF-1beta-like_sf"/>
</dbReference>
<keyword evidence="3" id="KW-0648">Protein biosynthesis</keyword>
<evidence type="ECO:0000259" key="4">
    <source>
        <dbReference type="SMART" id="SM00888"/>
    </source>
</evidence>
<gene>
    <name evidence="5" type="ORF">GNI_040030</name>
</gene>
<accession>A0A023BAB3</accession>
<name>A0A023BAB3_GRENI</name>
<proteinExistence type="inferred from homology"/>
<dbReference type="InterPro" id="IPR014038">
    <property type="entry name" value="EF1B_bsu/dsu_GNE"/>
</dbReference>
<dbReference type="EMBL" id="AFNH02000306">
    <property type="protein sequence ID" value="EZG78203.1"/>
    <property type="molecule type" value="Genomic_DNA"/>
</dbReference>
<dbReference type="VEuPathDB" id="CryptoDB:GNI_040030"/>
<feature type="domain" description="Translation elongation factor EF1B beta/delta subunit guanine nucleotide exchange" evidence="4">
    <location>
        <begin position="54"/>
        <end position="169"/>
    </location>
</feature>
<reference evidence="5" key="1">
    <citation type="submission" date="2013-12" db="EMBL/GenBank/DDBJ databases">
        <authorList>
            <person name="Omoto C.K."/>
            <person name="Sibley D."/>
            <person name="Venepally P."/>
            <person name="Hadjithomas M."/>
            <person name="Karamycheva S."/>
            <person name="Brunk B."/>
            <person name="Roos D."/>
            <person name="Caler E."/>
            <person name="Lorenzi H."/>
        </authorList>
    </citation>
    <scope>NUCLEOTIDE SEQUENCE</scope>
</reference>
<evidence type="ECO:0000256" key="3">
    <source>
        <dbReference type="ARBA" id="ARBA00022917"/>
    </source>
</evidence>
<dbReference type="OrthoDB" id="331763at2759"/>
<organism evidence="5 6">
    <name type="scientific">Gregarina niphandrodes</name>
    <name type="common">Septate eugregarine</name>
    <dbReference type="NCBI Taxonomy" id="110365"/>
    <lineage>
        <taxon>Eukaryota</taxon>
        <taxon>Sar</taxon>
        <taxon>Alveolata</taxon>
        <taxon>Apicomplexa</taxon>
        <taxon>Conoidasida</taxon>
        <taxon>Gregarinasina</taxon>
        <taxon>Eugregarinorida</taxon>
        <taxon>Gregarinidae</taxon>
        <taxon>Gregarina</taxon>
    </lineage>
</organism>
<dbReference type="SMART" id="SM00888">
    <property type="entry name" value="EF1_GNE"/>
    <property type="match status" value="1"/>
</dbReference>
<dbReference type="AlphaFoldDB" id="A0A023BAB3"/>